<dbReference type="EMBL" id="BKCG01000002">
    <property type="protein sequence ID" value="GER59046.1"/>
    <property type="molecule type" value="Genomic_DNA"/>
</dbReference>
<reference evidence="3 4" key="1">
    <citation type="submission" date="2019-08" db="EMBL/GenBank/DDBJ databases">
        <title>Draft genome sequence of Ulvibacter marinus type strain NBRC 109484.</title>
        <authorList>
            <person name="Kawano K."/>
            <person name="Ushijima N."/>
            <person name="Kihara M."/>
            <person name="Itoh H."/>
        </authorList>
    </citation>
    <scope>NUCLEOTIDE SEQUENCE [LARGE SCALE GENOMIC DNA]</scope>
    <source>
        <strain evidence="3 4">NBRC 109484</strain>
    </source>
</reference>
<name>A0A5J4IW07_9FLAO</name>
<evidence type="ECO:0000259" key="2">
    <source>
        <dbReference type="Pfam" id="PF14258"/>
    </source>
</evidence>
<evidence type="ECO:0000313" key="4">
    <source>
        <dbReference type="Proteomes" id="UP000326509"/>
    </source>
</evidence>
<keyword evidence="1" id="KW-1133">Transmembrane helix</keyword>
<dbReference type="OrthoDB" id="1111222at2"/>
<dbReference type="Proteomes" id="UP000326509">
    <property type="component" value="Unassembled WGS sequence"/>
</dbReference>
<comment type="caution">
    <text evidence="3">The sequence shown here is derived from an EMBL/GenBank/DDBJ whole genome shotgun (WGS) entry which is preliminary data.</text>
</comment>
<dbReference type="InterPro" id="IPR025646">
    <property type="entry name" value="DUF4350"/>
</dbReference>
<feature type="transmembrane region" description="Helical" evidence="1">
    <location>
        <begin position="267"/>
        <end position="285"/>
    </location>
</feature>
<proteinExistence type="predicted"/>
<dbReference type="AlphaFoldDB" id="A0A5J4IW07"/>
<dbReference type="Pfam" id="PF14258">
    <property type="entry name" value="DUF4350"/>
    <property type="match status" value="1"/>
</dbReference>
<gene>
    <name evidence="3" type="ORF">ULMA_11540</name>
</gene>
<keyword evidence="1" id="KW-0472">Membrane</keyword>
<evidence type="ECO:0000313" key="3">
    <source>
        <dbReference type="EMBL" id="GER59046.1"/>
    </source>
</evidence>
<evidence type="ECO:0000256" key="1">
    <source>
        <dbReference type="SAM" id="Phobius"/>
    </source>
</evidence>
<accession>A0A5J4IW07</accession>
<keyword evidence="1" id="KW-0812">Transmembrane</keyword>
<organism evidence="3 4">
    <name type="scientific">Patiriisocius marinus</name>
    <dbReference type="NCBI Taxonomy" id="1397112"/>
    <lineage>
        <taxon>Bacteria</taxon>
        <taxon>Pseudomonadati</taxon>
        <taxon>Bacteroidota</taxon>
        <taxon>Flavobacteriia</taxon>
        <taxon>Flavobacteriales</taxon>
        <taxon>Flavobacteriaceae</taxon>
        <taxon>Patiriisocius</taxon>
    </lineage>
</organism>
<sequence length="404" mass="46892">MSRFQKIVFAGFLLAISALVYMEATKPVPISWYPSYVDSATVPLGSKVLYKLLDEKLGQQIKKVTNPPFENANDSTFNGTYFFLNNDINFDEAELDRLLNWVNRGNQIFISANYVGHLLKDTLKLETQTVWLSDKVTTEPLLNLSNNILKLDKEVHIERNLSIPYFEEIDTLSQVALGIVSAFNEDKIEEPEINFIQQNWGDGEIIIHLQPEIFSNYFLLEKDENIAYTEAVLSYIDTKNTIYWDAHYKTGKPFNISPLHLLLANKYFKWAYYLLLIGVILFVLFEGKRKQRSIPILKTNTNRSFEYTRTISGMYYDKKQYNEIAKKQVSMFMEYVRTRLRVSTTILDTKFVNEVAARSGNTVEDTKNVLKLLTQIEQENIVTEEQLKSLYHTISEFKKHTDGK</sequence>
<protein>
    <recommendedName>
        <fullName evidence="2">DUF4350 domain-containing protein</fullName>
    </recommendedName>
</protein>
<dbReference type="RefSeq" id="WP_151673123.1">
    <property type="nucleotide sequence ID" value="NZ_BKCG01000002.1"/>
</dbReference>
<keyword evidence="4" id="KW-1185">Reference proteome</keyword>
<feature type="domain" description="DUF4350" evidence="2">
    <location>
        <begin position="42"/>
        <end position="233"/>
    </location>
</feature>